<keyword evidence="2" id="KW-1185">Reference proteome</keyword>
<evidence type="ECO:0000313" key="2">
    <source>
        <dbReference type="Proteomes" id="UP000268192"/>
    </source>
</evidence>
<organism evidence="1 2">
    <name type="scientific">Georhizobium profundi</name>
    <dbReference type="NCBI Taxonomy" id="2341112"/>
    <lineage>
        <taxon>Bacteria</taxon>
        <taxon>Pseudomonadati</taxon>
        <taxon>Pseudomonadota</taxon>
        <taxon>Alphaproteobacteria</taxon>
        <taxon>Hyphomicrobiales</taxon>
        <taxon>Rhizobiaceae</taxon>
        <taxon>Georhizobium</taxon>
    </lineage>
</organism>
<gene>
    <name evidence="1" type="ORF">D5400_11600</name>
</gene>
<proteinExistence type="predicted"/>
<dbReference type="EMBL" id="CP032509">
    <property type="protein sequence ID" value="AZN71833.1"/>
    <property type="molecule type" value="Genomic_DNA"/>
</dbReference>
<accession>A0A3Q8XR96</accession>
<evidence type="ECO:0000313" key="1">
    <source>
        <dbReference type="EMBL" id="AZN71833.1"/>
    </source>
</evidence>
<dbReference type="RefSeq" id="WP_126010151.1">
    <property type="nucleotide sequence ID" value="NZ_CP032509.1"/>
</dbReference>
<name>A0A3Q8XR96_9HYPH</name>
<protein>
    <submittedName>
        <fullName evidence="1">Uncharacterized protein</fullName>
    </submittedName>
</protein>
<dbReference type="Proteomes" id="UP000268192">
    <property type="component" value="Chromosome"/>
</dbReference>
<dbReference type="AlphaFoldDB" id="A0A3Q8XR96"/>
<reference evidence="1 2" key="1">
    <citation type="submission" date="2018-09" db="EMBL/GenBank/DDBJ databases">
        <title>Marinorhizobium profundi gen. nov., sp. nov., isolated from a deep-sea sediment sample from the New Britain Trench and proposal of Marinorhizobiaceae fam. nov. in the order Rhizobiales of the class Alphaproteobacteria.</title>
        <authorList>
            <person name="Cao J."/>
        </authorList>
    </citation>
    <scope>NUCLEOTIDE SEQUENCE [LARGE SCALE GENOMIC DNA]</scope>
    <source>
        <strain evidence="1 2">WS11</strain>
    </source>
</reference>
<sequence>MSELKRIVDAMDETFQEFDRIRDRLASHVVELAMLRRDMEEADAERLGRARADDGAHRTFAGNVVPLVVAVENDPKFETRCHCALRIACTCPHGEVARDCPWRVAHGLAGKEMGA</sequence>
<dbReference type="KEGG" id="abaw:D5400_11600"/>